<name>A0A915CNH5_9BILA</name>
<dbReference type="WBParaSite" id="jg10969">
    <property type="protein sequence ID" value="jg10969"/>
    <property type="gene ID" value="jg10969"/>
</dbReference>
<proteinExistence type="predicted"/>
<protein>
    <submittedName>
        <fullName evidence="3">Uncharacterized protein</fullName>
    </submittedName>
</protein>
<accession>A0A915CNH5</accession>
<evidence type="ECO:0000313" key="2">
    <source>
        <dbReference type="Proteomes" id="UP000887574"/>
    </source>
</evidence>
<sequence length="279" mass="32078">MERFQQTVIEKPTDGKAEPGSSWMGVSASKADDGRKTARLPIDSWNPVKRIQNDDDRTDKYAEAHHRKVTCELGVSHPNFYKFFDSMKKVQRGVDKVHYEMEILGAGIDAKETLRKGSSKFARFQRQYDISQYDEHREFGGPALLHPFVRRSICLKQGCGWQFHRWSWPSAEGLLSGAQLLSKVYWPISIIIPFSASSTSSNIINEKMFVILYYWFGALLLASISSGQIRRSQPRASLRRTQSRWPKIDSPQRCPCEEILSSWFLKICLLPVPERRMSS</sequence>
<evidence type="ECO:0000256" key="1">
    <source>
        <dbReference type="SAM" id="MobiDB-lite"/>
    </source>
</evidence>
<organism evidence="2 3">
    <name type="scientific">Ditylenchus dipsaci</name>
    <dbReference type="NCBI Taxonomy" id="166011"/>
    <lineage>
        <taxon>Eukaryota</taxon>
        <taxon>Metazoa</taxon>
        <taxon>Ecdysozoa</taxon>
        <taxon>Nematoda</taxon>
        <taxon>Chromadorea</taxon>
        <taxon>Rhabditida</taxon>
        <taxon>Tylenchina</taxon>
        <taxon>Tylenchomorpha</taxon>
        <taxon>Sphaerularioidea</taxon>
        <taxon>Anguinidae</taxon>
        <taxon>Anguininae</taxon>
        <taxon>Ditylenchus</taxon>
    </lineage>
</organism>
<dbReference type="AlphaFoldDB" id="A0A915CNH5"/>
<reference evidence="3" key="1">
    <citation type="submission" date="2022-11" db="UniProtKB">
        <authorList>
            <consortium name="WormBaseParasite"/>
        </authorList>
    </citation>
    <scope>IDENTIFICATION</scope>
</reference>
<dbReference type="Proteomes" id="UP000887574">
    <property type="component" value="Unplaced"/>
</dbReference>
<evidence type="ECO:0000313" key="3">
    <source>
        <dbReference type="WBParaSite" id="jg10969"/>
    </source>
</evidence>
<keyword evidence="2" id="KW-1185">Reference proteome</keyword>
<feature type="region of interest" description="Disordered" evidence="1">
    <location>
        <begin position="1"/>
        <end position="39"/>
    </location>
</feature>